<dbReference type="InterPro" id="IPR000182">
    <property type="entry name" value="GNAT_dom"/>
</dbReference>
<dbReference type="PANTHER" id="PTHR13947:SF37">
    <property type="entry name" value="LD18367P"/>
    <property type="match status" value="1"/>
</dbReference>
<dbReference type="InterPro" id="IPR016181">
    <property type="entry name" value="Acyl_CoA_acyltransferase"/>
</dbReference>
<accession>A0AAX3TFK2</accession>
<sequence length="195" mass="21392">MRLDRWRAPPASSILREAGGGRGVSAVPHAQPPTVIGHPGWVTGRHAVRIQPSQNSHLVAELRWEWAYEDDRSVGPWLGDTAFAAAVASWLDDERRTVWTAGTDDMTVGMVCLTEHARMPSPRQGAGGRWGYLGHLYVRPAFRGSGIGRELVRHTVATADGRGYAKVVLNPTEASTDLYKQCGFTAENDLLVRRP</sequence>
<keyword evidence="1" id="KW-0808">Transferase</keyword>
<evidence type="ECO:0000313" key="3">
    <source>
        <dbReference type="EMBL" id="WFP27232.1"/>
    </source>
</evidence>
<evidence type="ECO:0000313" key="4">
    <source>
        <dbReference type="Proteomes" id="UP001213504"/>
    </source>
</evidence>
<gene>
    <name evidence="3" type="ORF">P9A14_12310</name>
</gene>
<dbReference type="InterPro" id="IPR050769">
    <property type="entry name" value="NAT_camello-type"/>
</dbReference>
<dbReference type="SUPFAM" id="SSF55729">
    <property type="entry name" value="Acyl-CoA N-acyltransferases (Nat)"/>
    <property type="match status" value="1"/>
</dbReference>
<dbReference type="PROSITE" id="PS51186">
    <property type="entry name" value="GNAT"/>
    <property type="match status" value="1"/>
</dbReference>
<organism evidence="3 4">
    <name type="scientific">Gordonia hongkongensis</name>
    <dbReference type="NCBI Taxonomy" id="1701090"/>
    <lineage>
        <taxon>Bacteria</taxon>
        <taxon>Bacillati</taxon>
        <taxon>Actinomycetota</taxon>
        <taxon>Actinomycetes</taxon>
        <taxon>Mycobacteriales</taxon>
        <taxon>Gordoniaceae</taxon>
        <taxon>Gordonia</taxon>
    </lineage>
</organism>
<dbReference type="EMBL" id="CP121270">
    <property type="protein sequence ID" value="WFP27232.1"/>
    <property type="molecule type" value="Genomic_DNA"/>
</dbReference>
<evidence type="ECO:0000256" key="1">
    <source>
        <dbReference type="ARBA" id="ARBA00022679"/>
    </source>
</evidence>
<dbReference type="Gene3D" id="3.40.630.30">
    <property type="match status" value="1"/>
</dbReference>
<dbReference type="GO" id="GO:0008080">
    <property type="term" value="F:N-acetyltransferase activity"/>
    <property type="evidence" value="ECO:0007669"/>
    <property type="project" value="InterPro"/>
</dbReference>
<dbReference type="CDD" id="cd04301">
    <property type="entry name" value="NAT_SF"/>
    <property type="match status" value="1"/>
</dbReference>
<proteinExistence type="predicted"/>
<dbReference type="Pfam" id="PF00583">
    <property type="entry name" value="Acetyltransf_1"/>
    <property type="match status" value="1"/>
</dbReference>
<name>A0AAX3TFK2_9ACTN</name>
<protein>
    <submittedName>
        <fullName evidence="3">GNAT family N-acetyltransferase</fullName>
    </submittedName>
</protein>
<dbReference type="AlphaFoldDB" id="A0AAX3TFK2"/>
<reference evidence="3" key="1">
    <citation type="submission" date="2023-04" db="EMBL/GenBank/DDBJ databases">
        <title>Complete genome sequence of a phthalic acid esters degrading bacterial strain.</title>
        <authorList>
            <person name="Weng L."/>
            <person name="Jia Y."/>
            <person name="Ren L."/>
        </authorList>
    </citation>
    <scope>NUCLEOTIDE SEQUENCE</scope>
    <source>
        <strain evidence="3">RL-LY01</strain>
    </source>
</reference>
<dbReference type="PANTHER" id="PTHR13947">
    <property type="entry name" value="GNAT FAMILY N-ACETYLTRANSFERASE"/>
    <property type="match status" value="1"/>
</dbReference>
<evidence type="ECO:0000259" key="2">
    <source>
        <dbReference type="PROSITE" id="PS51186"/>
    </source>
</evidence>
<feature type="domain" description="N-acetyltransferase" evidence="2">
    <location>
        <begin position="48"/>
        <end position="195"/>
    </location>
</feature>
<dbReference type="Proteomes" id="UP001213504">
    <property type="component" value="Chromosome"/>
</dbReference>